<comment type="subcellular location">
    <subcellularLocation>
        <location evidence="1">Cell membrane</location>
        <topology evidence="1">Multi-pass membrane protein</topology>
    </subcellularLocation>
</comment>
<dbReference type="Pfam" id="PF00664">
    <property type="entry name" value="ABC_membrane"/>
    <property type="match status" value="1"/>
</dbReference>
<dbReference type="Pfam" id="PF00005">
    <property type="entry name" value="ABC_tran"/>
    <property type="match status" value="1"/>
</dbReference>
<keyword evidence="3" id="KW-1003">Cell membrane</keyword>
<dbReference type="Gene3D" id="1.20.1560.10">
    <property type="entry name" value="ABC transporter type 1, transmembrane domain"/>
    <property type="match status" value="1"/>
</dbReference>
<evidence type="ECO:0000259" key="11">
    <source>
        <dbReference type="PROSITE" id="PS50929"/>
    </source>
</evidence>
<dbReference type="InterPro" id="IPR011527">
    <property type="entry name" value="ABC1_TM_dom"/>
</dbReference>
<protein>
    <submittedName>
        <fullName evidence="12">ABC transporter permease</fullName>
    </submittedName>
</protein>
<feature type="domain" description="ABC transporter" evidence="10">
    <location>
        <begin position="343"/>
        <end position="575"/>
    </location>
</feature>
<dbReference type="Gene3D" id="3.40.50.300">
    <property type="entry name" value="P-loop containing nucleotide triphosphate hydrolases"/>
    <property type="match status" value="1"/>
</dbReference>
<evidence type="ECO:0000256" key="2">
    <source>
        <dbReference type="ARBA" id="ARBA00022448"/>
    </source>
</evidence>
<feature type="transmembrane region" description="Helical" evidence="9">
    <location>
        <begin position="66"/>
        <end position="86"/>
    </location>
</feature>
<dbReference type="PROSITE" id="PS50893">
    <property type="entry name" value="ABC_TRANSPORTER_2"/>
    <property type="match status" value="1"/>
</dbReference>
<dbReference type="InterPro" id="IPR027417">
    <property type="entry name" value="P-loop_NTPase"/>
</dbReference>
<dbReference type="PROSITE" id="PS50929">
    <property type="entry name" value="ABC_TM1F"/>
    <property type="match status" value="1"/>
</dbReference>
<keyword evidence="4 9" id="KW-0812">Transmembrane</keyword>
<keyword evidence="2" id="KW-0813">Transport</keyword>
<evidence type="ECO:0000256" key="7">
    <source>
        <dbReference type="ARBA" id="ARBA00022989"/>
    </source>
</evidence>
<feature type="transmembrane region" description="Helical" evidence="9">
    <location>
        <begin position="246"/>
        <end position="271"/>
    </location>
</feature>
<dbReference type="RefSeq" id="WP_021225657.1">
    <property type="nucleotide sequence ID" value="NZ_ATDP01000081.1"/>
</dbReference>
<keyword evidence="5" id="KW-0547">Nucleotide-binding</keyword>
<evidence type="ECO:0000259" key="10">
    <source>
        <dbReference type="PROSITE" id="PS50893"/>
    </source>
</evidence>
<evidence type="ECO:0000256" key="8">
    <source>
        <dbReference type="ARBA" id="ARBA00023136"/>
    </source>
</evidence>
<dbReference type="SUPFAM" id="SSF90123">
    <property type="entry name" value="ABC transporter transmembrane region"/>
    <property type="match status" value="1"/>
</dbReference>
<keyword evidence="8 9" id="KW-0472">Membrane</keyword>
<reference evidence="12 13" key="1">
    <citation type="journal article" date="2013" name="Genome Announc.">
        <title>Draft Genome Sequence of Sphingobium lactosutens Strain DS20T, Isolated from a Hexachlorocyclohexane Dumpsite.</title>
        <authorList>
            <person name="Kumar R."/>
            <person name="Dwivedi V."/>
            <person name="Negi V."/>
            <person name="Khurana J.P."/>
            <person name="Lal R."/>
        </authorList>
    </citation>
    <scope>NUCLEOTIDE SEQUENCE [LARGE SCALE GENOMIC DNA]</scope>
    <source>
        <strain evidence="12 13">DS20</strain>
    </source>
</reference>
<dbReference type="InterPro" id="IPR003439">
    <property type="entry name" value="ABC_transporter-like_ATP-bd"/>
</dbReference>
<keyword evidence="6" id="KW-0067">ATP-binding</keyword>
<evidence type="ECO:0000256" key="4">
    <source>
        <dbReference type="ARBA" id="ARBA00022692"/>
    </source>
</evidence>
<dbReference type="PATRIC" id="fig|1331060.3.peg.1828"/>
<dbReference type="GO" id="GO:0005524">
    <property type="term" value="F:ATP binding"/>
    <property type="evidence" value="ECO:0007669"/>
    <property type="project" value="UniProtKB-KW"/>
</dbReference>
<gene>
    <name evidence="12" type="ORF">RLDS_09600</name>
</gene>
<dbReference type="SMART" id="SM00382">
    <property type="entry name" value="AAA"/>
    <property type="match status" value="1"/>
</dbReference>
<dbReference type="InterPro" id="IPR039421">
    <property type="entry name" value="Type_1_exporter"/>
</dbReference>
<dbReference type="FunFam" id="3.40.50.300:FF:000299">
    <property type="entry name" value="ABC transporter ATP-binding protein/permease"/>
    <property type="match status" value="1"/>
</dbReference>
<evidence type="ECO:0000313" key="12">
    <source>
        <dbReference type="EMBL" id="EQB15961.1"/>
    </source>
</evidence>
<dbReference type="PANTHER" id="PTHR43394:SF1">
    <property type="entry name" value="ATP-BINDING CASSETTE SUB-FAMILY B MEMBER 10, MITOCHONDRIAL"/>
    <property type="match status" value="1"/>
</dbReference>
<keyword evidence="7 9" id="KW-1133">Transmembrane helix</keyword>
<dbReference type="PANTHER" id="PTHR43394">
    <property type="entry name" value="ATP-DEPENDENT PERMEASE MDL1, MITOCHONDRIAL"/>
    <property type="match status" value="1"/>
</dbReference>
<dbReference type="GO" id="GO:0015421">
    <property type="term" value="F:ABC-type oligopeptide transporter activity"/>
    <property type="evidence" value="ECO:0007669"/>
    <property type="project" value="TreeGrafter"/>
</dbReference>
<proteinExistence type="predicted"/>
<dbReference type="CDD" id="cd18587">
    <property type="entry name" value="ABC_6TM_LapB_like"/>
    <property type="match status" value="1"/>
</dbReference>
<dbReference type="SUPFAM" id="SSF52540">
    <property type="entry name" value="P-loop containing nucleoside triphosphate hydrolases"/>
    <property type="match status" value="1"/>
</dbReference>
<accession>T0HI13</accession>
<dbReference type="Proteomes" id="UP000015531">
    <property type="component" value="Unassembled WGS sequence"/>
</dbReference>
<evidence type="ECO:0000313" key="13">
    <source>
        <dbReference type="Proteomes" id="UP000015531"/>
    </source>
</evidence>
<evidence type="ECO:0000256" key="6">
    <source>
        <dbReference type="ARBA" id="ARBA00022840"/>
    </source>
</evidence>
<feature type="transmembrane region" description="Helical" evidence="9">
    <location>
        <begin position="138"/>
        <end position="160"/>
    </location>
</feature>
<feature type="transmembrane region" description="Helical" evidence="9">
    <location>
        <begin position="32"/>
        <end position="54"/>
    </location>
</feature>
<feature type="domain" description="ABC transmembrane type-1" evidence="11">
    <location>
        <begin position="32"/>
        <end position="310"/>
    </location>
</feature>
<dbReference type="OrthoDB" id="9787557at2"/>
<dbReference type="InterPro" id="IPR003593">
    <property type="entry name" value="AAA+_ATPase"/>
</dbReference>
<dbReference type="GO" id="GO:0016887">
    <property type="term" value="F:ATP hydrolysis activity"/>
    <property type="evidence" value="ECO:0007669"/>
    <property type="project" value="InterPro"/>
</dbReference>
<sequence>MREDSLLAAHKARFAPWLVEPMLRNRATYMKVAVAAALINIFALVSSLFTMTVYDRIVPNEGSSSLIGLSIGLVFVIIFDFVLRLLRVYFVDIAGANIDHDVGETLFSQLLALRLDQKRGSTGTLTGLMRELETLRDFFASVTLTAIIDVPFIIVTLAVIAMLGGVLVVLPLAMIPVVIGAGLLATPSLDRLSSRSLGDGLVKQSVLVEAIGSLETVKAIGAGPMLSRRWQSALVSHSESSLGQRLAAAIPMTVANSASTIAYCGIIIVGVGLLRSNTITTGALLACSILCGRALAPLAQIATLLSRLSATRVAYRQISALMETPTEGPEGDALHPARLEGAIELRNVGFRYPGAPERALDSVTLGIKPGERVGFLGRVGSGKSTLARLVLGLYEPEEGVVMIDGIDVRQYAPAQLRALIGSAMQDNVLIAGSVRQNICLDRAAVDQDEMIRAAEISGTHRFMGQIANGYDLRLADRGDGLSGGQRQSIAIARALAGGPQVLIFDEPSSAMDAQTEADLIARLKPEVAGKTMILITHRTSLLALVDRIVILDGGKIVADGPRDAVLQRLARGKAA</sequence>
<comment type="caution">
    <text evidence="12">The sequence shown here is derived from an EMBL/GenBank/DDBJ whole genome shotgun (WGS) entry which is preliminary data.</text>
</comment>
<feature type="transmembrane region" description="Helical" evidence="9">
    <location>
        <begin position="166"/>
        <end position="185"/>
    </location>
</feature>
<dbReference type="GO" id="GO:0005886">
    <property type="term" value="C:plasma membrane"/>
    <property type="evidence" value="ECO:0007669"/>
    <property type="project" value="UniProtKB-SubCell"/>
</dbReference>
<dbReference type="InterPro" id="IPR036640">
    <property type="entry name" value="ABC1_TM_sf"/>
</dbReference>
<dbReference type="EMBL" id="ATDP01000081">
    <property type="protein sequence ID" value="EQB15961.1"/>
    <property type="molecule type" value="Genomic_DNA"/>
</dbReference>
<evidence type="ECO:0000256" key="1">
    <source>
        <dbReference type="ARBA" id="ARBA00004651"/>
    </source>
</evidence>
<evidence type="ECO:0000256" key="9">
    <source>
        <dbReference type="SAM" id="Phobius"/>
    </source>
</evidence>
<dbReference type="AlphaFoldDB" id="T0HI13"/>
<dbReference type="eggNOG" id="COG2274">
    <property type="taxonomic scope" value="Bacteria"/>
</dbReference>
<evidence type="ECO:0000256" key="3">
    <source>
        <dbReference type="ARBA" id="ARBA00022475"/>
    </source>
</evidence>
<evidence type="ECO:0000256" key="5">
    <source>
        <dbReference type="ARBA" id="ARBA00022741"/>
    </source>
</evidence>
<organism evidence="12 13">
    <name type="scientific">Sphingobium lactosutens DS20</name>
    <dbReference type="NCBI Taxonomy" id="1331060"/>
    <lineage>
        <taxon>Bacteria</taxon>
        <taxon>Pseudomonadati</taxon>
        <taxon>Pseudomonadota</taxon>
        <taxon>Alphaproteobacteria</taxon>
        <taxon>Sphingomonadales</taxon>
        <taxon>Sphingomonadaceae</taxon>
        <taxon>Sphingobium</taxon>
    </lineage>
</organism>
<keyword evidence="13" id="KW-1185">Reference proteome</keyword>
<name>T0HI13_9SPHN</name>